<dbReference type="PANTHER" id="PTHR43715:SF1">
    <property type="entry name" value="GDP-MANNOSE 4,6 DEHYDRATASE"/>
    <property type="match status" value="1"/>
</dbReference>
<comment type="cofactor">
    <cofactor evidence="1">
        <name>NADP(+)</name>
        <dbReference type="ChEBI" id="CHEBI:58349"/>
    </cofactor>
</comment>
<dbReference type="SUPFAM" id="SSF51735">
    <property type="entry name" value="NAD(P)-binding Rossmann-fold domains"/>
    <property type="match status" value="2"/>
</dbReference>
<evidence type="ECO:0000256" key="2">
    <source>
        <dbReference type="ARBA" id="ARBA00009263"/>
    </source>
</evidence>
<organism evidence="6">
    <name type="scientific">hydrothermal vent metagenome</name>
    <dbReference type="NCBI Taxonomy" id="652676"/>
    <lineage>
        <taxon>unclassified sequences</taxon>
        <taxon>metagenomes</taxon>
        <taxon>ecological metagenomes</taxon>
    </lineage>
</organism>
<dbReference type="InterPro" id="IPR004042">
    <property type="entry name" value="Intein_endonuc_central"/>
</dbReference>
<dbReference type="GO" id="GO:0042351">
    <property type="term" value="P:'de novo' GDP-L-fucose biosynthetic process"/>
    <property type="evidence" value="ECO:0007669"/>
    <property type="project" value="TreeGrafter"/>
</dbReference>
<evidence type="ECO:0000256" key="1">
    <source>
        <dbReference type="ARBA" id="ARBA00001937"/>
    </source>
</evidence>
<dbReference type="SUPFAM" id="SSF55608">
    <property type="entry name" value="Homing endonucleases"/>
    <property type="match status" value="2"/>
</dbReference>
<dbReference type="InterPro" id="IPR036291">
    <property type="entry name" value="NAD(P)-bd_dom_sf"/>
</dbReference>
<protein>
    <recommendedName>
        <fullName evidence="3">GDP-mannose 4,6-dehydratase</fullName>
        <ecNumber evidence="3">4.2.1.47</ecNumber>
    </recommendedName>
</protein>
<dbReference type="Gene3D" id="3.10.28.10">
    <property type="entry name" value="Homing endonucleases"/>
    <property type="match status" value="1"/>
</dbReference>
<dbReference type="EC" id="4.2.1.47" evidence="3"/>
<evidence type="ECO:0000259" key="5">
    <source>
        <dbReference type="PROSITE" id="PS50819"/>
    </source>
</evidence>
<gene>
    <name evidence="6" type="ORF">MNB_SV-9-421</name>
</gene>
<dbReference type="CDD" id="cd05260">
    <property type="entry name" value="GDP_MD_SDR_e"/>
    <property type="match status" value="1"/>
</dbReference>
<dbReference type="InterPro" id="IPR036844">
    <property type="entry name" value="Hint_dom_sf"/>
</dbReference>
<dbReference type="PROSITE" id="PS50819">
    <property type="entry name" value="INTEIN_ENDONUCLEASE"/>
    <property type="match status" value="1"/>
</dbReference>
<dbReference type="FunFam" id="3.40.50.720:FF:000924">
    <property type="entry name" value="GDP-mannose 4,6 dehydratase"/>
    <property type="match status" value="1"/>
</dbReference>
<reference evidence="6" key="1">
    <citation type="submission" date="2016-10" db="EMBL/GenBank/DDBJ databases">
        <authorList>
            <person name="de Groot N.N."/>
        </authorList>
    </citation>
    <scope>NUCLEOTIDE SEQUENCE</scope>
</reference>
<dbReference type="EMBL" id="FPHG01000031">
    <property type="protein sequence ID" value="SFV56585.1"/>
    <property type="molecule type" value="Genomic_DNA"/>
</dbReference>
<evidence type="ECO:0000256" key="4">
    <source>
        <dbReference type="ARBA" id="ARBA00023239"/>
    </source>
</evidence>
<dbReference type="InterPro" id="IPR006368">
    <property type="entry name" value="GDP_Man_deHydtase"/>
</dbReference>
<evidence type="ECO:0000313" key="6">
    <source>
        <dbReference type="EMBL" id="SFV56585.1"/>
    </source>
</evidence>
<dbReference type="Pfam" id="PF16363">
    <property type="entry name" value="GDP_Man_Dehyd"/>
    <property type="match status" value="2"/>
</dbReference>
<dbReference type="GO" id="GO:0008446">
    <property type="term" value="F:GDP-mannose 4,6-dehydratase activity"/>
    <property type="evidence" value="ECO:0007669"/>
    <property type="project" value="UniProtKB-EC"/>
</dbReference>
<name>A0A1W1BSX1_9ZZZZ</name>
<dbReference type="SUPFAM" id="SSF51294">
    <property type="entry name" value="Hedgehog/intein (Hint) domain"/>
    <property type="match status" value="1"/>
</dbReference>
<dbReference type="InterPro" id="IPR027434">
    <property type="entry name" value="Homing_endonucl"/>
</dbReference>
<keyword evidence="4 6" id="KW-0456">Lyase</keyword>
<evidence type="ECO:0000256" key="3">
    <source>
        <dbReference type="ARBA" id="ARBA00011989"/>
    </source>
</evidence>
<dbReference type="AlphaFoldDB" id="A0A1W1BSX1"/>
<dbReference type="InterPro" id="IPR016040">
    <property type="entry name" value="NAD(P)-bd_dom"/>
</dbReference>
<dbReference type="PANTHER" id="PTHR43715">
    <property type="entry name" value="GDP-MANNOSE 4,6-DEHYDRATASE"/>
    <property type="match status" value="1"/>
</dbReference>
<accession>A0A1W1BSX1</accession>
<sequence>MAKKAIVTGITGQDAAYLAELLLEKDYEVYGTYRRTSSVNFWRIEELGIKKHPNLHLIEYDLTDQSNSIRMVADVNPDEIYNLAAQSFVGVSFDQPLATAHITGLGCVHLLEAIRIVNPKIRFYQASTSEMFGEVQEIPQKETTPFYPRSPYGVAKLYAHWMVINYRESYNIFATSGILFNHESVPKNSPLIIQNNEKIEIIPIEDMFSTESHRYEGLLKKYKDALVWNGEDWTKVIAGTSYQDKNKNIKLIQTRESSYEATDDHIYFNEDNEEIKTADIQIGDKAFKVNYPENIGKLKTDLNLSKFIGFVVGDGYIDDKGGIRLIGTDKELLIEMADLLIEQFGWGYRINTYGAGGFETSTKDVWQLDINNNSNFGLWLRESIYTRHSKDKKVPDFILNGDKDVKKAFFDGYYLADGRKAGHETYYYKGFTTNSASLCLGLIYIFKSFSNQVIKSKAEYRDDKNRYYYVTFRTDNEDNIKGEHLQKDLNEVIKISDTKSEDGWFFDIQTESKTFATGSNLFKIHNSPLRGQEFVTRKITDSVAKIKLGKLDCIELGNMDAKRDWGYAKDYVEGMYLMLQAEKAETFVLATNRTETVRDFVTMAFKGAGIEVEFSGEGEDEIAIDKATGKTVVKVNPKFYRPAEVELLIGDPKKAKEKLGWTPKCTLEELCGMMVKEDLRRNETGFSF</sequence>
<dbReference type="Gene3D" id="3.40.50.720">
    <property type="entry name" value="NAD(P)-binding Rossmann-like Domain"/>
    <property type="match status" value="1"/>
</dbReference>
<comment type="similarity">
    <text evidence="2">Belongs to the NAD(P)-dependent epimerase/dehydratase family. GDP-mannose 4,6-dehydratase subfamily.</text>
</comment>
<feature type="domain" description="DOD-type homing endonuclease" evidence="5">
    <location>
        <begin position="307"/>
        <end position="451"/>
    </location>
</feature>
<proteinExistence type="inferred from homology"/>
<dbReference type="GO" id="GO:0004519">
    <property type="term" value="F:endonuclease activity"/>
    <property type="evidence" value="ECO:0007669"/>
    <property type="project" value="InterPro"/>
</dbReference>
<dbReference type="Gene3D" id="3.90.25.10">
    <property type="entry name" value="UDP-galactose 4-epimerase, domain 1"/>
    <property type="match status" value="2"/>
</dbReference>